<feature type="compositionally biased region" description="Acidic residues" evidence="1">
    <location>
        <begin position="101"/>
        <end position="112"/>
    </location>
</feature>
<feature type="domain" description="LytR/CpsA/Psr regulator C-terminal" evidence="3">
    <location>
        <begin position="121"/>
        <end position="211"/>
    </location>
</feature>
<evidence type="ECO:0000259" key="3">
    <source>
        <dbReference type="Pfam" id="PF13399"/>
    </source>
</evidence>
<dbReference type="EMBL" id="JACRSZ010000015">
    <property type="protein sequence ID" value="MBC8574099.1"/>
    <property type="molecule type" value="Genomic_DNA"/>
</dbReference>
<feature type="region of interest" description="Disordered" evidence="1">
    <location>
        <begin position="49"/>
        <end position="112"/>
    </location>
</feature>
<proteinExistence type="predicted"/>
<dbReference type="Pfam" id="PF13399">
    <property type="entry name" value="LytR_C"/>
    <property type="match status" value="1"/>
</dbReference>
<evidence type="ECO:0000256" key="2">
    <source>
        <dbReference type="SAM" id="Phobius"/>
    </source>
</evidence>
<comment type="caution">
    <text evidence="4">The sequence shown here is derived from an EMBL/GenBank/DDBJ whole genome shotgun (WGS) entry which is preliminary data.</text>
</comment>
<dbReference type="InterPro" id="IPR027381">
    <property type="entry name" value="LytR/CpsA/Psr_C"/>
</dbReference>
<feature type="compositionally biased region" description="Polar residues" evidence="1">
    <location>
        <begin position="65"/>
        <end position="74"/>
    </location>
</feature>
<evidence type="ECO:0000313" key="5">
    <source>
        <dbReference type="Proteomes" id="UP000657421"/>
    </source>
</evidence>
<feature type="transmembrane region" description="Helical" evidence="2">
    <location>
        <begin position="15"/>
        <end position="33"/>
    </location>
</feature>
<feature type="compositionally biased region" description="Basic and acidic residues" evidence="1">
    <location>
        <begin position="76"/>
        <end position="91"/>
    </location>
</feature>
<reference evidence="4 5" key="1">
    <citation type="submission" date="2020-08" db="EMBL/GenBank/DDBJ databases">
        <title>Genome public.</title>
        <authorList>
            <person name="Liu C."/>
            <person name="Sun Q."/>
        </authorList>
    </citation>
    <scope>NUCLEOTIDE SEQUENCE [LARGE SCALE GENOMIC DNA]</scope>
    <source>
        <strain evidence="4 5">NSJ-46</strain>
    </source>
</reference>
<keyword evidence="2" id="KW-0472">Membrane</keyword>
<dbReference type="RefSeq" id="WP_249309614.1">
    <property type="nucleotide sequence ID" value="NZ_JACRSZ010000015.1"/>
</dbReference>
<sequence>MAKNDIGPKRSPFRAFLYILAVVVLLGGIGYLVKYTRQKQTAFEEQIKELGAKENGGTENKDSLTEASDVTPETSAWDKEVSNGETEKASESETDIAATETETESESETETENEVLLSRNILVLNGSGKDGMASKWQKELKKEGYKNVEGASFPGSAIEQTRIYAEKEEDVADLKKLFPEAEVTADEFTANITMEDGSAPGDVDVYIIIGKNDAEE</sequence>
<evidence type="ECO:0000256" key="1">
    <source>
        <dbReference type="SAM" id="MobiDB-lite"/>
    </source>
</evidence>
<evidence type="ECO:0000313" key="4">
    <source>
        <dbReference type="EMBL" id="MBC8574099.1"/>
    </source>
</evidence>
<keyword evidence="2" id="KW-0812">Transmembrane</keyword>
<dbReference type="Gene3D" id="3.30.70.2390">
    <property type="match status" value="1"/>
</dbReference>
<protein>
    <submittedName>
        <fullName evidence="4">LytR C-terminal domain-containing protein</fullName>
    </submittedName>
</protein>
<gene>
    <name evidence="4" type="ORF">H8716_13560</name>
</gene>
<accession>A0ABR7NCH9</accession>
<dbReference type="Proteomes" id="UP000657421">
    <property type="component" value="Unassembled WGS sequence"/>
</dbReference>
<organism evidence="4 5">
    <name type="scientific">Jingyaoa shaoxingensis</name>
    <dbReference type="NCBI Taxonomy" id="2763671"/>
    <lineage>
        <taxon>Bacteria</taxon>
        <taxon>Bacillati</taxon>
        <taxon>Bacillota</taxon>
        <taxon>Clostridia</taxon>
        <taxon>Lachnospirales</taxon>
        <taxon>Lachnospiraceae</taxon>
        <taxon>Jingyaoa</taxon>
    </lineage>
</organism>
<name>A0ABR7NCH9_9FIRM</name>
<keyword evidence="5" id="KW-1185">Reference proteome</keyword>
<keyword evidence="2" id="KW-1133">Transmembrane helix</keyword>